<keyword evidence="6" id="KW-1185">Reference proteome</keyword>
<dbReference type="PROSITE" id="PS51910">
    <property type="entry name" value="GH18_2"/>
    <property type="match status" value="1"/>
</dbReference>
<keyword evidence="1 3" id="KW-0378">Hydrolase</keyword>
<evidence type="ECO:0000256" key="2">
    <source>
        <dbReference type="ARBA" id="ARBA00023295"/>
    </source>
</evidence>
<comment type="similarity">
    <text evidence="4">Belongs to the glycosyl hydrolase 18 family.</text>
</comment>
<evidence type="ECO:0000313" key="6">
    <source>
        <dbReference type="Proteomes" id="UP000887540"/>
    </source>
</evidence>
<dbReference type="PANTHER" id="PTHR11177:SF400">
    <property type="entry name" value="ENDOCHITINASE-RELATED"/>
    <property type="match status" value="1"/>
</dbReference>
<dbReference type="GO" id="GO:0006032">
    <property type="term" value="P:chitin catabolic process"/>
    <property type="evidence" value="ECO:0007669"/>
    <property type="project" value="TreeGrafter"/>
</dbReference>
<dbReference type="InterPro" id="IPR017853">
    <property type="entry name" value="GH"/>
</dbReference>
<dbReference type="Gene3D" id="3.10.50.10">
    <property type="match status" value="1"/>
</dbReference>
<dbReference type="InterPro" id="IPR029070">
    <property type="entry name" value="Chitinase_insertion_sf"/>
</dbReference>
<dbReference type="SUPFAM" id="SSF51445">
    <property type="entry name" value="(Trans)glycosidases"/>
    <property type="match status" value="1"/>
</dbReference>
<dbReference type="SMART" id="SM00636">
    <property type="entry name" value="Glyco_18"/>
    <property type="match status" value="1"/>
</dbReference>
<dbReference type="InterPro" id="IPR050314">
    <property type="entry name" value="Glycosyl_Hydrlase_18"/>
</dbReference>
<keyword evidence="2 3" id="KW-0326">Glycosidase</keyword>
<evidence type="ECO:0000259" key="5">
    <source>
        <dbReference type="PROSITE" id="PS51910"/>
    </source>
</evidence>
<organism evidence="6 7">
    <name type="scientific">Acrobeloides nanus</name>
    <dbReference type="NCBI Taxonomy" id="290746"/>
    <lineage>
        <taxon>Eukaryota</taxon>
        <taxon>Metazoa</taxon>
        <taxon>Ecdysozoa</taxon>
        <taxon>Nematoda</taxon>
        <taxon>Chromadorea</taxon>
        <taxon>Rhabditida</taxon>
        <taxon>Tylenchina</taxon>
        <taxon>Cephalobomorpha</taxon>
        <taxon>Cephaloboidea</taxon>
        <taxon>Cephalobidae</taxon>
        <taxon>Acrobeloides</taxon>
    </lineage>
</organism>
<dbReference type="GO" id="GO:0008061">
    <property type="term" value="F:chitin binding"/>
    <property type="evidence" value="ECO:0007669"/>
    <property type="project" value="InterPro"/>
</dbReference>
<dbReference type="InterPro" id="IPR001579">
    <property type="entry name" value="Glyco_hydro_18_chit_AS"/>
</dbReference>
<sequence length="395" mass="43852">MPWLALVQGYHDRSYSQNAISEPGSYIRPCYFTNWAQYRAGRAKFMPDQYIPGLCTHIIAYDPADLPNTWGGIGMFAQVNDLKKLDTQLKTILSFGGWSFGTSLFQRMSSTATNRKTFIDSAIAFVRKYGFDGIDIDWEYPSGPIDMANYVIFIRELRDAAINEARISSKDRLLVTAAVAAGTTNIQNGYDIPALADLFDFVLLMSYDFHGAWEQKTGLNAPLYRRDTDSDAMKLWNVAGAAGYWAEQGMPKSKIIIGIPTYGRGWTLSSSNTEIGAPGSTARATQFVQEAGTGAYYEFCELLATGATRYVDDQTKVPYLISGNQWFSYDDVDSVKTKVQWIKDNNFGGAFVWTLDFDDFNGQCSNGQGVKYPLISVIAKELGGVDIQNHKVGSV</sequence>
<proteinExistence type="inferred from homology"/>
<dbReference type="SUPFAM" id="SSF54556">
    <property type="entry name" value="Chitinase insertion domain"/>
    <property type="match status" value="1"/>
</dbReference>
<feature type="domain" description="GH18" evidence="5">
    <location>
        <begin position="26"/>
        <end position="385"/>
    </location>
</feature>
<dbReference type="GO" id="GO:0005576">
    <property type="term" value="C:extracellular region"/>
    <property type="evidence" value="ECO:0007669"/>
    <property type="project" value="TreeGrafter"/>
</dbReference>
<dbReference type="WBParaSite" id="ACRNAN_scaffold2636.g16890.t1">
    <property type="protein sequence ID" value="ACRNAN_scaffold2636.g16890.t1"/>
    <property type="gene ID" value="ACRNAN_scaffold2636.g16890"/>
</dbReference>
<evidence type="ECO:0000313" key="7">
    <source>
        <dbReference type="WBParaSite" id="ACRNAN_scaffold2636.g16890.t1"/>
    </source>
</evidence>
<dbReference type="PANTHER" id="PTHR11177">
    <property type="entry name" value="CHITINASE"/>
    <property type="match status" value="1"/>
</dbReference>
<accession>A0A914DIS9</accession>
<reference evidence="7" key="1">
    <citation type="submission" date="2022-11" db="UniProtKB">
        <authorList>
            <consortium name="WormBaseParasite"/>
        </authorList>
    </citation>
    <scope>IDENTIFICATION</scope>
</reference>
<evidence type="ECO:0000256" key="1">
    <source>
        <dbReference type="ARBA" id="ARBA00022801"/>
    </source>
</evidence>
<protein>
    <submittedName>
        <fullName evidence="7">GH18 domain-containing protein</fullName>
    </submittedName>
</protein>
<dbReference type="InterPro" id="IPR001223">
    <property type="entry name" value="Glyco_hydro18_cat"/>
</dbReference>
<dbReference type="InterPro" id="IPR011583">
    <property type="entry name" value="Chitinase_II/V-like_cat"/>
</dbReference>
<dbReference type="Proteomes" id="UP000887540">
    <property type="component" value="Unplaced"/>
</dbReference>
<dbReference type="AlphaFoldDB" id="A0A914DIS9"/>
<name>A0A914DIS9_9BILA</name>
<evidence type="ECO:0000256" key="4">
    <source>
        <dbReference type="RuleBase" id="RU004453"/>
    </source>
</evidence>
<evidence type="ECO:0000256" key="3">
    <source>
        <dbReference type="RuleBase" id="RU000489"/>
    </source>
</evidence>
<dbReference type="GO" id="GO:0004568">
    <property type="term" value="F:chitinase activity"/>
    <property type="evidence" value="ECO:0007669"/>
    <property type="project" value="UniProtKB-ARBA"/>
</dbReference>
<dbReference type="GO" id="GO:0005975">
    <property type="term" value="P:carbohydrate metabolic process"/>
    <property type="evidence" value="ECO:0007669"/>
    <property type="project" value="InterPro"/>
</dbReference>
<dbReference type="Gene3D" id="3.20.20.80">
    <property type="entry name" value="Glycosidases"/>
    <property type="match status" value="1"/>
</dbReference>
<dbReference type="Pfam" id="PF00704">
    <property type="entry name" value="Glyco_hydro_18"/>
    <property type="match status" value="1"/>
</dbReference>
<dbReference type="PROSITE" id="PS01095">
    <property type="entry name" value="GH18_1"/>
    <property type="match status" value="1"/>
</dbReference>
<dbReference type="CDD" id="cd02872">
    <property type="entry name" value="GH18_chitolectin_chitotriosidase"/>
    <property type="match status" value="1"/>
</dbReference>
<dbReference type="FunFam" id="3.10.50.10:FF:000008">
    <property type="entry name" value="Chitinase 11"/>
    <property type="match status" value="1"/>
</dbReference>